<sequence length="218" mass="25100">MNKCARMVRVCVYLSLVLLLGFSLWEPVDGRRTRYKPKPKPKPDKKPIEEIAPAQNVDISKMNGQWYLLSVASRCKYLLEHGYKVEGTIITLTATDSPKAPIQVSTFTKLNYQCWEIKQQYETTKSLGRFLLRAKMPVKNTEVLIVETDYNSYAILLYKKMNNLTLKLYGRSPEIAEDIVDKFEEIAKKQNLGLDVIFQFPNYGFCQSADSEHTLVMT</sequence>
<evidence type="ECO:0000313" key="2">
    <source>
        <dbReference type="Proteomes" id="UP000829447"/>
    </source>
</evidence>
<name>A0ACC5XJZ1_PANGG</name>
<accession>A0ACC5XJZ1</accession>
<keyword evidence="2" id="KW-1185">Reference proteome</keyword>
<reference evidence="1 2" key="1">
    <citation type="journal article" date="2022" name="bioRxiv">
        <title>An ancient truncated duplication of the anti-Mullerian hormone receptor type 2 gene is a potential conserved master sex determinant in the Pangasiidae catfish family.</title>
        <authorList>
            <person name="Wen M."/>
            <person name="Pan Q."/>
            <person name="Jouanno E."/>
            <person name="Montfort J."/>
            <person name="Zahm M."/>
            <person name="Cabau C."/>
            <person name="Klopp C."/>
            <person name="Iampietro C."/>
            <person name="Roques C."/>
            <person name="Bouchez O."/>
            <person name="Castinel A."/>
            <person name="Donnadieu C."/>
            <person name="Parrinello H."/>
            <person name="Poncet C."/>
            <person name="Belmonte E."/>
            <person name="Gautier V."/>
            <person name="Avarre J.-C."/>
            <person name="Dugue R."/>
            <person name="Gustiano R."/>
            <person name="Ha T.T.T."/>
            <person name="Campet M."/>
            <person name="Sriphairoj K."/>
            <person name="Ribolli J."/>
            <person name="de Almeida F.L."/>
            <person name="Desvignes T."/>
            <person name="Postlethwait J.H."/>
            <person name="Bucao C.F."/>
            <person name="Robinson-Rechavi M."/>
            <person name="Bobe J."/>
            <person name="Herpin A."/>
            <person name="Guiguen Y."/>
        </authorList>
    </citation>
    <scope>NUCLEOTIDE SEQUENCE [LARGE SCALE GENOMIC DNA]</scope>
    <source>
        <strain evidence="1">YG-Dec2019</strain>
    </source>
</reference>
<organism evidence="1 2">
    <name type="scientific">Pangasianodon gigas</name>
    <name type="common">Mekong giant catfish</name>
    <name type="synonym">Pangasius gigas</name>
    <dbReference type="NCBI Taxonomy" id="30993"/>
    <lineage>
        <taxon>Eukaryota</taxon>
        <taxon>Metazoa</taxon>
        <taxon>Chordata</taxon>
        <taxon>Craniata</taxon>
        <taxon>Vertebrata</taxon>
        <taxon>Euteleostomi</taxon>
        <taxon>Actinopterygii</taxon>
        <taxon>Neopterygii</taxon>
        <taxon>Teleostei</taxon>
        <taxon>Ostariophysi</taxon>
        <taxon>Siluriformes</taxon>
        <taxon>Pangasiidae</taxon>
        <taxon>Pangasianodon</taxon>
    </lineage>
</organism>
<proteinExistence type="predicted"/>
<comment type="caution">
    <text evidence="1">The sequence shown here is derived from an EMBL/GenBank/DDBJ whole genome shotgun (WGS) entry which is preliminary data.</text>
</comment>
<evidence type="ECO:0000313" key="1">
    <source>
        <dbReference type="EMBL" id="MCI4391457.1"/>
    </source>
</evidence>
<protein>
    <submittedName>
        <fullName evidence="1">Uncharacterized protein</fullName>
    </submittedName>
</protein>
<dbReference type="EMBL" id="CM040475">
    <property type="protein sequence ID" value="MCI4391457.1"/>
    <property type="molecule type" value="Genomic_DNA"/>
</dbReference>
<gene>
    <name evidence="1" type="ORF">PGIGA_G00134650</name>
</gene>
<dbReference type="Proteomes" id="UP000829447">
    <property type="component" value="Linkage Group LG22"/>
</dbReference>